<dbReference type="GO" id="GO:0043531">
    <property type="term" value="F:ADP binding"/>
    <property type="evidence" value="ECO:0007669"/>
    <property type="project" value="InterPro"/>
</dbReference>
<keyword evidence="11" id="KW-1185">Reference proteome</keyword>
<dbReference type="Pfam" id="PF23559">
    <property type="entry name" value="WHD_DRP"/>
    <property type="match status" value="1"/>
</dbReference>
<evidence type="ECO:0000313" key="11">
    <source>
        <dbReference type="Proteomes" id="UP000467840"/>
    </source>
</evidence>
<evidence type="ECO:0008006" key="12">
    <source>
        <dbReference type="Google" id="ProtNLM"/>
    </source>
</evidence>
<dbReference type="InterPro" id="IPR058922">
    <property type="entry name" value="WHD_DRP"/>
</dbReference>
<reference evidence="10 11" key="1">
    <citation type="journal article" date="2020" name="Mol. Plant">
        <title>The Chromosome-Based Rubber Tree Genome Provides New Insights into Spurge Genome Evolution and Rubber Biosynthesis.</title>
        <authorList>
            <person name="Liu J."/>
            <person name="Shi C."/>
            <person name="Shi C.C."/>
            <person name="Li W."/>
            <person name="Zhang Q.J."/>
            <person name="Zhang Y."/>
            <person name="Li K."/>
            <person name="Lu H.F."/>
            <person name="Shi C."/>
            <person name="Zhu S.T."/>
            <person name="Xiao Z.Y."/>
            <person name="Nan H."/>
            <person name="Yue Y."/>
            <person name="Zhu X.G."/>
            <person name="Wu Y."/>
            <person name="Hong X.N."/>
            <person name="Fan G.Y."/>
            <person name="Tong Y."/>
            <person name="Zhang D."/>
            <person name="Mao C.L."/>
            <person name="Liu Y.L."/>
            <person name="Hao S.J."/>
            <person name="Liu W.Q."/>
            <person name="Lv M.Q."/>
            <person name="Zhang H.B."/>
            <person name="Liu Y."/>
            <person name="Hu-Tang G.R."/>
            <person name="Wang J.P."/>
            <person name="Wang J.H."/>
            <person name="Sun Y.H."/>
            <person name="Ni S.B."/>
            <person name="Chen W.B."/>
            <person name="Zhang X.C."/>
            <person name="Jiao Y.N."/>
            <person name="Eichler E.E."/>
            <person name="Li G.H."/>
            <person name="Liu X."/>
            <person name="Gao L.Z."/>
        </authorList>
    </citation>
    <scope>NUCLEOTIDE SEQUENCE [LARGE SCALE GENOMIC DNA]</scope>
    <source>
        <strain evidence="11">cv. GT1</strain>
        <tissue evidence="10">Leaf</tissue>
    </source>
</reference>
<dbReference type="Gene3D" id="1.10.8.430">
    <property type="entry name" value="Helical domain of apoptotic protease-activating factors"/>
    <property type="match status" value="1"/>
</dbReference>
<keyword evidence="5" id="KW-0611">Plant defense</keyword>
<organism evidence="10 11">
    <name type="scientific">Hevea brasiliensis</name>
    <name type="common">Para rubber tree</name>
    <name type="synonym">Siphonia brasiliensis</name>
    <dbReference type="NCBI Taxonomy" id="3981"/>
    <lineage>
        <taxon>Eukaryota</taxon>
        <taxon>Viridiplantae</taxon>
        <taxon>Streptophyta</taxon>
        <taxon>Embryophyta</taxon>
        <taxon>Tracheophyta</taxon>
        <taxon>Spermatophyta</taxon>
        <taxon>Magnoliopsida</taxon>
        <taxon>eudicotyledons</taxon>
        <taxon>Gunneridae</taxon>
        <taxon>Pentapetalae</taxon>
        <taxon>rosids</taxon>
        <taxon>fabids</taxon>
        <taxon>Malpighiales</taxon>
        <taxon>Euphorbiaceae</taxon>
        <taxon>Crotonoideae</taxon>
        <taxon>Micrandreae</taxon>
        <taxon>Hevea</taxon>
    </lineage>
</organism>
<dbReference type="PRINTS" id="PR00364">
    <property type="entry name" value="DISEASERSIST"/>
</dbReference>
<evidence type="ECO:0000256" key="2">
    <source>
        <dbReference type="ARBA" id="ARBA00022614"/>
    </source>
</evidence>
<evidence type="ECO:0000259" key="7">
    <source>
        <dbReference type="Pfam" id="PF00931"/>
    </source>
</evidence>
<feature type="domain" description="NB-ARC" evidence="7">
    <location>
        <begin position="109"/>
        <end position="159"/>
    </location>
</feature>
<name>A0A6A6NCJ9_HEVBR</name>
<accession>A0A6A6NCJ9</accession>
<dbReference type="InterPro" id="IPR050905">
    <property type="entry name" value="Plant_NBS-LRR"/>
</dbReference>
<dbReference type="InterPro" id="IPR055414">
    <property type="entry name" value="LRR_R13L4/SHOC2-like"/>
</dbReference>
<gene>
    <name evidence="10" type="ORF">GH714_033638</name>
</gene>
<feature type="domain" description="NB-ARC" evidence="7">
    <location>
        <begin position="168"/>
        <end position="245"/>
    </location>
</feature>
<dbReference type="Pfam" id="PF23598">
    <property type="entry name" value="LRR_14"/>
    <property type="match status" value="1"/>
</dbReference>
<evidence type="ECO:0000313" key="10">
    <source>
        <dbReference type="EMBL" id="KAF2323144.1"/>
    </source>
</evidence>
<keyword evidence="6" id="KW-0067">ATP-binding</keyword>
<evidence type="ECO:0000256" key="5">
    <source>
        <dbReference type="ARBA" id="ARBA00022821"/>
    </source>
</evidence>
<evidence type="ECO:0000256" key="3">
    <source>
        <dbReference type="ARBA" id="ARBA00022737"/>
    </source>
</evidence>
<dbReference type="Gene3D" id="3.40.50.300">
    <property type="entry name" value="P-loop containing nucleotide triphosphate hydrolases"/>
    <property type="match status" value="2"/>
</dbReference>
<dbReference type="InterPro" id="IPR042197">
    <property type="entry name" value="Apaf_helical"/>
</dbReference>
<proteinExistence type="inferred from homology"/>
<sequence length="852" mass="95848">MRGLGKKRDRTIKGGQCDLMDKEGESITEDMEEIINEAQEEIRKKFPLRWFCPKNCCSYNRMGKKVSSKLKEVTELIKDGNFDVVVVERKPLDPTNEMPMPQTVGLDYNFGEIWRWIEEPDVGIIGLYGIGGLGKTTLLRKIYNKLSNTCDSVVIWIEIQSGDLERIEKREVLLLLDDVKSQWLDSDLLEEAGVPTVGNGKGSKVIFTTRSQEDCDKMRAKSIEVKPLPPDAAVELFALYVGQGSLNAHPEIQKLAKDIVDVCKGVPLMLTTIGRAMASKTNVRYWKRAIETLKTNPSKFPHVEARVFSVLKLSYDRLRDDTHKKCFLYFSMFSEVLNIKKEELIELWLAEGFLDGSNDIYHAREEGEEIITGLKHASLLGSGESEDFVKMHDLIHEMALWLACEQEKVLVREKAFDFAGWVDAERISLCGACIKSLDQMPPSCNRLTTLIIRATNLKTLRSGFLLCMPALRILDLSDNKGLTDLPADIGKLSKLNYLNLSGTSIKELPAEVQSLADSLRFLIISSNLAIARGVISGISSLQVFRMLVLYPPEDVGILEELEQLQYVNEIGISLSSPTSVQKVLDSLKLRGCIKQLRIVNSSDKASSSLIKLSLKRMEHLERLEISDCPYLNEVEIDHNEKEGESLGFISNMTGQECFQGLSFVSISSCQIKNVNWLINAPYLQTLELILCSEMVEVISDASGQGIFYCLTDLKLKFLPKLECICDKALRFPSLMRLLVDHCPKLCRLPFDSDSAKNLKEIKGQRSWWNMLHWNSKETKDTLSLKYRPIVQKIGIKVNMHGQNSRIRVLKTVVAVSGVESVALMGEDKDAITVIGDGIDAVKLVTTIRRKPN</sequence>
<feature type="domain" description="Disease resistance protein winged helix" evidence="8">
    <location>
        <begin position="332"/>
        <end position="399"/>
    </location>
</feature>
<dbReference type="FunFam" id="1.10.10.10:FF:000322">
    <property type="entry name" value="Probable disease resistance protein At1g63360"/>
    <property type="match status" value="1"/>
</dbReference>
<dbReference type="SUPFAM" id="SSF52540">
    <property type="entry name" value="P-loop containing nucleoside triphosphate hydrolases"/>
    <property type="match status" value="1"/>
</dbReference>
<dbReference type="EMBL" id="JAAGAX010000002">
    <property type="protein sequence ID" value="KAF2323144.1"/>
    <property type="molecule type" value="Genomic_DNA"/>
</dbReference>
<feature type="domain" description="Disease resistance R13L4/SHOC-2-like LRR" evidence="9">
    <location>
        <begin position="460"/>
        <end position="727"/>
    </location>
</feature>
<dbReference type="SUPFAM" id="SSF52058">
    <property type="entry name" value="L domain-like"/>
    <property type="match status" value="1"/>
</dbReference>
<dbReference type="Gene3D" id="1.10.10.10">
    <property type="entry name" value="Winged helix-like DNA-binding domain superfamily/Winged helix DNA-binding domain"/>
    <property type="match status" value="1"/>
</dbReference>
<dbReference type="InterPro" id="IPR032675">
    <property type="entry name" value="LRR_dom_sf"/>
</dbReference>
<dbReference type="Proteomes" id="UP000467840">
    <property type="component" value="Chromosome 11"/>
</dbReference>
<dbReference type="FunFam" id="1.10.8.430:FF:000003">
    <property type="entry name" value="Probable disease resistance protein At5g66910"/>
    <property type="match status" value="1"/>
</dbReference>
<evidence type="ECO:0000259" key="9">
    <source>
        <dbReference type="Pfam" id="PF23598"/>
    </source>
</evidence>
<comment type="similarity">
    <text evidence="1">Belongs to the disease resistance NB-LRR family.</text>
</comment>
<dbReference type="InterPro" id="IPR002182">
    <property type="entry name" value="NB-ARC"/>
</dbReference>
<dbReference type="AlphaFoldDB" id="A0A6A6NCJ9"/>
<evidence type="ECO:0000256" key="4">
    <source>
        <dbReference type="ARBA" id="ARBA00022741"/>
    </source>
</evidence>
<evidence type="ECO:0000259" key="8">
    <source>
        <dbReference type="Pfam" id="PF23559"/>
    </source>
</evidence>
<dbReference type="InterPro" id="IPR036388">
    <property type="entry name" value="WH-like_DNA-bd_sf"/>
</dbReference>
<evidence type="ECO:0000256" key="6">
    <source>
        <dbReference type="ARBA" id="ARBA00022840"/>
    </source>
</evidence>
<dbReference type="GO" id="GO:0005524">
    <property type="term" value="F:ATP binding"/>
    <property type="evidence" value="ECO:0007669"/>
    <property type="project" value="UniProtKB-KW"/>
</dbReference>
<dbReference type="Gene3D" id="3.30.70.100">
    <property type="match status" value="1"/>
</dbReference>
<dbReference type="GO" id="GO:0006952">
    <property type="term" value="P:defense response"/>
    <property type="evidence" value="ECO:0007669"/>
    <property type="project" value="UniProtKB-KW"/>
</dbReference>
<dbReference type="Gene3D" id="3.80.10.10">
    <property type="entry name" value="Ribonuclease Inhibitor"/>
    <property type="match status" value="2"/>
</dbReference>
<keyword evidence="3" id="KW-0677">Repeat</keyword>
<dbReference type="Pfam" id="PF00931">
    <property type="entry name" value="NB-ARC"/>
    <property type="match status" value="2"/>
</dbReference>
<keyword evidence="4" id="KW-0547">Nucleotide-binding</keyword>
<evidence type="ECO:0000256" key="1">
    <source>
        <dbReference type="ARBA" id="ARBA00008894"/>
    </source>
</evidence>
<comment type="caution">
    <text evidence="10">The sequence shown here is derived from an EMBL/GenBank/DDBJ whole genome shotgun (WGS) entry which is preliminary data.</text>
</comment>
<protein>
    <recommendedName>
        <fullName evidence="12">NB-ARC domain-containing protein</fullName>
    </recommendedName>
</protein>
<dbReference type="InterPro" id="IPR027417">
    <property type="entry name" value="P-loop_NTPase"/>
</dbReference>
<keyword evidence="2" id="KW-0433">Leucine-rich repeat</keyword>
<dbReference type="PANTHER" id="PTHR33463:SF220">
    <property type="entry name" value="NB-ARC DOMAIN-CONTAINING PROTEIN"/>
    <property type="match status" value="1"/>
</dbReference>
<dbReference type="PANTHER" id="PTHR33463">
    <property type="entry name" value="NB-ARC DOMAIN-CONTAINING PROTEIN-RELATED"/>
    <property type="match status" value="1"/>
</dbReference>